<keyword evidence="5" id="KW-0804">Transcription</keyword>
<dbReference type="InterPro" id="IPR001471">
    <property type="entry name" value="AP2/ERF_dom"/>
</dbReference>
<feature type="compositionally biased region" description="Basic and acidic residues" evidence="8">
    <location>
        <begin position="413"/>
        <end position="422"/>
    </location>
</feature>
<dbReference type="Gene3D" id="3.30.730.10">
    <property type="entry name" value="AP2/ERF domain"/>
    <property type="match status" value="2"/>
</dbReference>
<name>A0A833VQ89_9POAL</name>
<dbReference type="SUPFAM" id="SSF81995">
    <property type="entry name" value="beta-sandwich domain of Sec23/24"/>
    <property type="match status" value="1"/>
</dbReference>
<evidence type="ECO:0000256" key="6">
    <source>
        <dbReference type="ARBA" id="ARBA00023242"/>
    </source>
</evidence>
<dbReference type="InterPro" id="IPR016177">
    <property type="entry name" value="DNA-bd_dom_sf"/>
</dbReference>
<dbReference type="PANTHER" id="PTHR32467:SF118">
    <property type="entry name" value="ETHYLENE-RESPONSIVE TRANSCRIPTION FACTOR RAP2-7"/>
    <property type="match status" value="1"/>
</dbReference>
<evidence type="ECO:0000256" key="8">
    <source>
        <dbReference type="SAM" id="MobiDB-lite"/>
    </source>
</evidence>
<dbReference type="FunFam" id="3.30.730.10:FF:000002">
    <property type="entry name" value="AP2-like ethylene-responsive transcription factor"/>
    <property type="match status" value="1"/>
</dbReference>
<evidence type="ECO:0000313" key="10">
    <source>
        <dbReference type="EMBL" id="KAF3337020.1"/>
    </source>
</evidence>
<keyword evidence="6" id="KW-0539">Nucleus</keyword>
<dbReference type="GO" id="GO:0009909">
    <property type="term" value="P:regulation of flower development"/>
    <property type="evidence" value="ECO:0007669"/>
    <property type="project" value="UniProtKB-ARBA"/>
</dbReference>
<comment type="similarity">
    <text evidence="7">Belongs to the AP2/ERF transcription factor family. AP2 subfamily.</text>
</comment>
<dbReference type="Pfam" id="PF00847">
    <property type="entry name" value="AP2"/>
    <property type="match status" value="2"/>
</dbReference>
<protein>
    <submittedName>
        <fullName evidence="10">Floral homeotic protein APETALA 2 isoform X1</fullName>
    </submittedName>
</protein>
<dbReference type="AlphaFoldDB" id="A0A833VQ89"/>
<dbReference type="PRINTS" id="PR00367">
    <property type="entry name" value="ETHRSPELEMNT"/>
</dbReference>
<feature type="region of interest" description="Disordered" evidence="8">
    <location>
        <begin position="342"/>
        <end position="425"/>
    </location>
</feature>
<evidence type="ECO:0000259" key="9">
    <source>
        <dbReference type="PROSITE" id="PS51032"/>
    </source>
</evidence>
<dbReference type="GO" id="GO:0005634">
    <property type="term" value="C:nucleus"/>
    <property type="evidence" value="ECO:0007669"/>
    <property type="project" value="UniProtKB-SubCell"/>
</dbReference>
<feature type="domain" description="AP2/ERF" evidence="9">
    <location>
        <begin position="189"/>
        <end position="245"/>
    </location>
</feature>
<evidence type="ECO:0000256" key="2">
    <source>
        <dbReference type="ARBA" id="ARBA00022737"/>
    </source>
</evidence>
<evidence type="ECO:0000256" key="5">
    <source>
        <dbReference type="ARBA" id="ARBA00023163"/>
    </source>
</evidence>
<dbReference type="GO" id="GO:0003677">
    <property type="term" value="F:DNA binding"/>
    <property type="evidence" value="ECO:0007669"/>
    <property type="project" value="UniProtKB-KW"/>
</dbReference>
<dbReference type="SUPFAM" id="SSF54171">
    <property type="entry name" value="DNA-binding domain"/>
    <property type="match status" value="2"/>
</dbReference>
<dbReference type="SMART" id="SM00380">
    <property type="entry name" value="AP2"/>
    <property type="match status" value="2"/>
</dbReference>
<feature type="compositionally biased region" description="Polar residues" evidence="8">
    <location>
        <begin position="392"/>
        <end position="412"/>
    </location>
</feature>
<evidence type="ECO:0000256" key="3">
    <source>
        <dbReference type="ARBA" id="ARBA00023015"/>
    </source>
</evidence>
<keyword evidence="4" id="KW-0238">DNA-binding</keyword>
<dbReference type="PROSITE" id="PS51032">
    <property type="entry name" value="AP2_ERF"/>
    <property type="match status" value="2"/>
</dbReference>
<evidence type="ECO:0000256" key="1">
    <source>
        <dbReference type="ARBA" id="ARBA00004123"/>
    </source>
</evidence>
<keyword evidence="2" id="KW-0677">Repeat</keyword>
<evidence type="ECO:0000256" key="4">
    <source>
        <dbReference type="ARBA" id="ARBA00023125"/>
    </source>
</evidence>
<dbReference type="InterPro" id="IPR036955">
    <property type="entry name" value="AP2/ERF_dom_sf"/>
</dbReference>
<comment type="subcellular location">
    <subcellularLocation>
        <location evidence="1">Nucleus</location>
    </subcellularLocation>
</comment>
<evidence type="ECO:0000313" key="11">
    <source>
        <dbReference type="Proteomes" id="UP000623129"/>
    </source>
</evidence>
<comment type="caution">
    <text evidence="10">The sequence shown here is derived from an EMBL/GenBank/DDBJ whole genome shotgun (WGS) entry which is preliminary data.</text>
</comment>
<sequence>MLNLNLADFHPGRTQNPGQYPDPLGESTGNSGTSDSSILNGDGSSFLGPAEENSSSGPIPDKRAGHSTSTPFRFSILNDVGKEEREELEATVYTRPLFPLPTDCSSSSNVNVSVNSHVGPSAQWAGFFPQDLRAFQQQLQLQQQQVQQQQQQLQQQQLQQQQLQQQQQQQNQQPQVKKSRRGPRSRSSQYRGVTFYRRTGRWESHIWDCGKQVYLGGFDTAHAAARAYDRAAIKFRGVDADINFNLSDYEEDMKQMKNLSKEEFVHALRRQSTGFSRGSSKYRGVTLHKCGRWEARMGQFLGKKYIYLGLFDSEVEAARAYDKAAIKCNGREAVTNFEPSTYEGEMIGENDGEGTEVDLSLSISQPNTGSPKMDQNLTGSQLQHGSKDDDPSSQLANHAWNISSPTFLSTNEKGGREKRPETETGVQCVPSWVIRPPAQASKIENGIRIGMDNRNTQNVPQAHSAASSRFSNAPSTSSMPLFFNLPAASSSSFYNFKD</sequence>
<feature type="compositionally biased region" description="Acidic residues" evidence="8">
    <location>
        <begin position="346"/>
        <end position="356"/>
    </location>
</feature>
<feature type="compositionally biased region" description="Polar residues" evidence="8">
    <location>
        <begin position="361"/>
        <end position="384"/>
    </location>
</feature>
<proteinExistence type="inferred from homology"/>
<organism evidence="10 11">
    <name type="scientific">Carex littledalei</name>
    <dbReference type="NCBI Taxonomy" id="544730"/>
    <lineage>
        <taxon>Eukaryota</taxon>
        <taxon>Viridiplantae</taxon>
        <taxon>Streptophyta</taxon>
        <taxon>Embryophyta</taxon>
        <taxon>Tracheophyta</taxon>
        <taxon>Spermatophyta</taxon>
        <taxon>Magnoliopsida</taxon>
        <taxon>Liliopsida</taxon>
        <taxon>Poales</taxon>
        <taxon>Cyperaceae</taxon>
        <taxon>Cyperoideae</taxon>
        <taxon>Cariceae</taxon>
        <taxon>Carex</taxon>
        <taxon>Carex subgen. Euthyceras</taxon>
    </lineage>
</organism>
<feature type="region of interest" description="Disordered" evidence="8">
    <location>
        <begin position="1"/>
        <end position="71"/>
    </location>
</feature>
<accession>A0A833VQ89</accession>
<dbReference type="EMBL" id="SWLB01000007">
    <property type="protein sequence ID" value="KAF3337020.1"/>
    <property type="molecule type" value="Genomic_DNA"/>
</dbReference>
<feature type="domain" description="AP2/ERF" evidence="9">
    <location>
        <begin position="281"/>
        <end position="338"/>
    </location>
</feature>
<keyword evidence="3" id="KW-0805">Transcription regulation</keyword>
<dbReference type="FunFam" id="3.30.730.10:FF:000004">
    <property type="entry name" value="AP2-like ethylene-responsive transcription factor"/>
    <property type="match status" value="1"/>
</dbReference>
<reference evidence="10" key="1">
    <citation type="submission" date="2020-01" db="EMBL/GenBank/DDBJ databases">
        <title>Genome sequence of Kobresia littledalei, the first chromosome-level genome in the family Cyperaceae.</title>
        <authorList>
            <person name="Qu G."/>
        </authorList>
    </citation>
    <scope>NUCLEOTIDE SEQUENCE</scope>
    <source>
        <strain evidence="10">C.B.Clarke</strain>
        <tissue evidence="10">Leaf</tissue>
    </source>
</reference>
<evidence type="ECO:0000256" key="7">
    <source>
        <dbReference type="ARBA" id="ARBA00037973"/>
    </source>
</evidence>
<keyword evidence="11" id="KW-1185">Reference proteome</keyword>
<feature type="compositionally biased region" description="Polar residues" evidence="8">
    <location>
        <begin position="27"/>
        <end position="43"/>
    </location>
</feature>
<dbReference type="PANTHER" id="PTHR32467">
    <property type="entry name" value="AP2-LIKE ETHYLENE-RESPONSIVE TRANSCRIPTION FACTOR"/>
    <property type="match status" value="1"/>
</dbReference>
<dbReference type="Proteomes" id="UP000623129">
    <property type="component" value="Unassembled WGS sequence"/>
</dbReference>
<feature type="region of interest" description="Disordered" evidence="8">
    <location>
        <begin position="169"/>
        <end position="190"/>
    </location>
</feature>
<feature type="region of interest" description="Disordered" evidence="8">
    <location>
        <begin position="454"/>
        <end position="474"/>
    </location>
</feature>
<dbReference type="OrthoDB" id="207175at2759"/>
<gene>
    <name evidence="10" type="ORF">FCM35_KLT19606</name>
</gene>
<dbReference type="GO" id="GO:0003700">
    <property type="term" value="F:DNA-binding transcription factor activity"/>
    <property type="evidence" value="ECO:0007669"/>
    <property type="project" value="InterPro"/>
</dbReference>
<dbReference type="CDD" id="cd00018">
    <property type="entry name" value="AP2"/>
    <property type="match status" value="2"/>
</dbReference>